<evidence type="ECO:0000313" key="2">
    <source>
        <dbReference type="EMBL" id="KAJ0197172.1"/>
    </source>
</evidence>
<keyword evidence="1" id="KW-0812">Transmembrane</keyword>
<dbReference type="AlphaFoldDB" id="A0A9R1V238"/>
<keyword evidence="1" id="KW-0472">Membrane</keyword>
<accession>A0A9R1V238</accession>
<keyword evidence="3" id="KW-1185">Reference proteome</keyword>
<dbReference type="EMBL" id="NBSK02000007">
    <property type="protein sequence ID" value="KAJ0197172.1"/>
    <property type="molecule type" value="Genomic_DNA"/>
</dbReference>
<organism evidence="2 3">
    <name type="scientific">Lactuca sativa</name>
    <name type="common">Garden lettuce</name>
    <dbReference type="NCBI Taxonomy" id="4236"/>
    <lineage>
        <taxon>Eukaryota</taxon>
        <taxon>Viridiplantae</taxon>
        <taxon>Streptophyta</taxon>
        <taxon>Embryophyta</taxon>
        <taxon>Tracheophyta</taxon>
        <taxon>Spermatophyta</taxon>
        <taxon>Magnoliopsida</taxon>
        <taxon>eudicotyledons</taxon>
        <taxon>Gunneridae</taxon>
        <taxon>Pentapetalae</taxon>
        <taxon>asterids</taxon>
        <taxon>campanulids</taxon>
        <taxon>Asterales</taxon>
        <taxon>Asteraceae</taxon>
        <taxon>Cichorioideae</taxon>
        <taxon>Cichorieae</taxon>
        <taxon>Lactucinae</taxon>
        <taxon>Lactuca</taxon>
    </lineage>
</organism>
<feature type="transmembrane region" description="Helical" evidence="1">
    <location>
        <begin position="44"/>
        <end position="71"/>
    </location>
</feature>
<dbReference type="Proteomes" id="UP000235145">
    <property type="component" value="Unassembled WGS sequence"/>
</dbReference>
<proteinExistence type="predicted"/>
<evidence type="ECO:0000256" key="1">
    <source>
        <dbReference type="SAM" id="Phobius"/>
    </source>
</evidence>
<reference evidence="2 3" key="1">
    <citation type="journal article" date="2017" name="Nat. Commun.">
        <title>Genome assembly with in vitro proximity ligation data and whole-genome triplication in lettuce.</title>
        <authorList>
            <person name="Reyes-Chin-Wo S."/>
            <person name="Wang Z."/>
            <person name="Yang X."/>
            <person name="Kozik A."/>
            <person name="Arikit S."/>
            <person name="Song C."/>
            <person name="Xia L."/>
            <person name="Froenicke L."/>
            <person name="Lavelle D.O."/>
            <person name="Truco M.J."/>
            <person name="Xia R."/>
            <person name="Zhu S."/>
            <person name="Xu C."/>
            <person name="Xu H."/>
            <person name="Xu X."/>
            <person name="Cox K."/>
            <person name="Korf I."/>
            <person name="Meyers B.C."/>
            <person name="Michelmore R.W."/>
        </authorList>
    </citation>
    <scope>NUCLEOTIDE SEQUENCE [LARGE SCALE GENOMIC DNA]</scope>
    <source>
        <strain evidence="3">cv. Salinas</strain>
        <tissue evidence="2">Seedlings</tissue>
    </source>
</reference>
<sequence>MVLCFLYFFVLNIFWVVFHTLFIVFFRLSYVFRFGTAHHLHPHLLTASLAQSNTVASTAFFLSSAFVFWSFGVDDTSSSFLLYHRSKGQKIRQHQPSASCVTQLTDYISNIRILPSSHRLSYQSLPPLQGEMHPINQTSKSWLIPVFAGRVLEILKIEVPFLFLNLYLIKKLHIQGA</sequence>
<gene>
    <name evidence="2" type="ORF">LSAT_V11C700344420</name>
</gene>
<feature type="transmembrane region" description="Helical" evidence="1">
    <location>
        <begin position="6"/>
        <end position="32"/>
    </location>
</feature>
<name>A0A9R1V238_LACSA</name>
<keyword evidence="1" id="KW-1133">Transmembrane helix</keyword>
<protein>
    <submittedName>
        <fullName evidence="2">Uncharacterized protein</fullName>
    </submittedName>
</protein>
<evidence type="ECO:0000313" key="3">
    <source>
        <dbReference type="Proteomes" id="UP000235145"/>
    </source>
</evidence>
<comment type="caution">
    <text evidence="2">The sequence shown here is derived from an EMBL/GenBank/DDBJ whole genome shotgun (WGS) entry which is preliminary data.</text>
</comment>